<dbReference type="InterPro" id="IPR036086">
    <property type="entry name" value="ParB/Sulfiredoxin_sf"/>
</dbReference>
<dbReference type="InterPro" id="IPR003115">
    <property type="entry name" value="ParB_N"/>
</dbReference>
<dbReference type="CDD" id="cd16401">
    <property type="entry name" value="ParB_N_like_MT"/>
    <property type="match status" value="1"/>
</dbReference>
<evidence type="ECO:0000313" key="3">
    <source>
        <dbReference type="Proteomes" id="UP000315724"/>
    </source>
</evidence>
<dbReference type="Pfam" id="PF02195">
    <property type="entry name" value="ParB_N"/>
    <property type="match status" value="1"/>
</dbReference>
<dbReference type="EMBL" id="CP036267">
    <property type="protein sequence ID" value="QDT33465.1"/>
    <property type="molecule type" value="Genomic_DNA"/>
</dbReference>
<dbReference type="OrthoDB" id="9800801at2"/>
<dbReference type="Gene3D" id="3.90.1530.10">
    <property type="entry name" value="Conserved hypothetical protein from pyrococcus furiosus pfu- 392566-001, ParB domain"/>
    <property type="match status" value="1"/>
</dbReference>
<sequence length="188" mass="21507">MNIESLSVNDLKPAPYNPRLRLKPGDAAWEKLERSLDEFDLVQPIVWNRQTGHIVSGHQRLAVLKHRGYESVDCAVVDLSIEKEKALNVTLNNQSVGSDWDAEKLVDLVSELQSLPDFDATLTGFDEQQLKDLVLTPCLSEEAEMVEEFNESLTRVTFEIPNELWEQTRKEFDEILSRHPQIRLHVGT</sequence>
<organism evidence="2 3">
    <name type="scientific">Thalassoglobus polymorphus</name>
    <dbReference type="NCBI Taxonomy" id="2527994"/>
    <lineage>
        <taxon>Bacteria</taxon>
        <taxon>Pseudomonadati</taxon>
        <taxon>Planctomycetota</taxon>
        <taxon>Planctomycetia</taxon>
        <taxon>Planctomycetales</taxon>
        <taxon>Planctomycetaceae</taxon>
        <taxon>Thalassoglobus</taxon>
    </lineage>
</organism>
<dbReference type="SUPFAM" id="SSF110849">
    <property type="entry name" value="ParB/Sulfiredoxin"/>
    <property type="match status" value="1"/>
</dbReference>
<dbReference type="SMART" id="SM00470">
    <property type="entry name" value="ParB"/>
    <property type="match status" value="1"/>
</dbReference>
<dbReference type="Proteomes" id="UP000315724">
    <property type="component" value="Chromosome"/>
</dbReference>
<dbReference type="AlphaFoldDB" id="A0A517QPC2"/>
<dbReference type="KEGG" id="tpol:Mal48_27180"/>
<keyword evidence="3" id="KW-1185">Reference proteome</keyword>
<dbReference type="RefSeq" id="WP_145199804.1">
    <property type="nucleotide sequence ID" value="NZ_CP036267.1"/>
</dbReference>
<gene>
    <name evidence="2" type="ORF">Mal48_27180</name>
</gene>
<proteinExistence type="predicted"/>
<protein>
    <submittedName>
        <fullName evidence="2">ParB-like nuclease domain protein</fullName>
    </submittedName>
</protein>
<name>A0A517QPC2_9PLAN</name>
<feature type="domain" description="ParB-like N-terminal" evidence="1">
    <location>
        <begin position="4"/>
        <end position="93"/>
    </location>
</feature>
<evidence type="ECO:0000259" key="1">
    <source>
        <dbReference type="SMART" id="SM00470"/>
    </source>
</evidence>
<accession>A0A517QPC2</accession>
<evidence type="ECO:0000313" key="2">
    <source>
        <dbReference type="EMBL" id="QDT33465.1"/>
    </source>
</evidence>
<reference evidence="2 3" key="1">
    <citation type="submission" date="2019-02" db="EMBL/GenBank/DDBJ databases">
        <title>Deep-cultivation of Planctomycetes and their phenomic and genomic characterization uncovers novel biology.</title>
        <authorList>
            <person name="Wiegand S."/>
            <person name="Jogler M."/>
            <person name="Boedeker C."/>
            <person name="Pinto D."/>
            <person name="Vollmers J."/>
            <person name="Rivas-Marin E."/>
            <person name="Kohn T."/>
            <person name="Peeters S.H."/>
            <person name="Heuer A."/>
            <person name="Rast P."/>
            <person name="Oberbeckmann S."/>
            <person name="Bunk B."/>
            <person name="Jeske O."/>
            <person name="Meyerdierks A."/>
            <person name="Storesund J.E."/>
            <person name="Kallscheuer N."/>
            <person name="Luecker S."/>
            <person name="Lage O.M."/>
            <person name="Pohl T."/>
            <person name="Merkel B.J."/>
            <person name="Hornburger P."/>
            <person name="Mueller R.-W."/>
            <person name="Bruemmer F."/>
            <person name="Labrenz M."/>
            <person name="Spormann A.M."/>
            <person name="Op den Camp H."/>
            <person name="Overmann J."/>
            <person name="Amann R."/>
            <person name="Jetten M.S.M."/>
            <person name="Mascher T."/>
            <person name="Medema M.H."/>
            <person name="Devos D.P."/>
            <person name="Kaster A.-K."/>
            <person name="Ovreas L."/>
            <person name="Rohde M."/>
            <person name="Galperin M.Y."/>
            <person name="Jogler C."/>
        </authorList>
    </citation>
    <scope>NUCLEOTIDE SEQUENCE [LARGE SCALE GENOMIC DNA]</scope>
    <source>
        <strain evidence="2 3">Mal48</strain>
    </source>
</reference>